<comment type="cofactor">
    <cofactor evidence="1">
        <name>Zn(2+)</name>
        <dbReference type="ChEBI" id="CHEBI:29105"/>
    </cofactor>
</comment>
<reference evidence="10" key="1">
    <citation type="submission" date="2006-03" db="EMBL/GenBank/DDBJ databases">
        <title>Complete genome sequence of Gemmatimonas aurantiaca T-27 that represents a novel phylum Gemmatimonadetes.</title>
        <authorList>
            <person name="Takasaki K."/>
            <person name="Ichikawa N."/>
            <person name="Miura H."/>
            <person name="Matsushita S."/>
            <person name="Watanabe Y."/>
            <person name="Oguchi A."/>
            <person name="Ankai A."/>
            <person name="Yashiro I."/>
            <person name="Takahashi M."/>
            <person name="Terui Y."/>
            <person name="Fukui S."/>
            <person name="Yokoyama H."/>
            <person name="Tanikawa S."/>
            <person name="Hanada S."/>
            <person name="Kamagata Y."/>
            <person name="Fujita N."/>
        </authorList>
    </citation>
    <scope>NUCLEOTIDE SEQUENCE [LARGE SCALE GENOMIC DNA]</scope>
    <source>
        <strain evidence="10">T-27 / DSM 14586 / JCM 11422 / NBRC 100505</strain>
    </source>
</reference>
<proteinExistence type="inferred from homology"/>
<evidence type="ECO:0000256" key="2">
    <source>
        <dbReference type="ARBA" id="ARBA00005988"/>
    </source>
</evidence>
<protein>
    <recommendedName>
        <fullName evidence="8">Peptidase M14 domain-containing protein</fullName>
    </recommendedName>
</protein>
<evidence type="ECO:0000256" key="5">
    <source>
        <dbReference type="ARBA" id="ARBA00022833"/>
    </source>
</evidence>
<evidence type="ECO:0000256" key="3">
    <source>
        <dbReference type="ARBA" id="ARBA00022670"/>
    </source>
</evidence>
<dbReference type="PANTHER" id="PTHR11705:SF143">
    <property type="entry name" value="SLL0236 PROTEIN"/>
    <property type="match status" value="1"/>
</dbReference>
<evidence type="ECO:0000256" key="6">
    <source>
        <dbReference type="ARBA" id="ARBA00023049"/>
    </source>
</evidence>
<feature type="region of interest" description="Disordered" evidence="7">
    <location>
        <begin position="481"/>
        <end position="501"/>
    </location>
</feature>
<dbReference type="SUPFAM" id="SSF53187">
    <property type="entry name" value="Zn-dependent exopeptidases"/>
    <property type="match status" value="1"/>
</dbReference>
<keyword evidence="10" id="KW-1185">Reference proteome</keyword>
<dbReference type="InterPro" id="IPR000834">
    <property type="entry name" value="Peptidase_M14"/>
</dbReference>
<name>C1ABG8_GEMAT</name>
<dbReference type="KEGG" id="gau:GAU_2803"/>
<dbReference type="EMBL" id="AP009153">
    <property type="protein sequence ID" value="BAH39845.1"/>
    <property type="molecule type" value="Genomic_DNA"/>
</dbReference>
<dbReference type="Pfam" id="PF00246">
    <property type="entry name" value="Peptidase_M14"/>
    <property type="match status" value="1"/>
</dbReference>
<dbReference type="STRING" id="379066.GAU_2803"/>
<dbReference type="GO" id="GO:0005615">
    <property type="term" value="C:extracellular space"/>
    <property type="evidence" value="ECO:0007669"/>
    <property type="project" value="TreeGrafter"/>
</dbReference>
<accession>C1ABG8</accession>
<dbReference type="GO" id="GO:0008270">
    <property type="term" value="F:zinc ion binding"/>
    <property type="evidence" value="ECO:0007669"/>
    <property type="project" value="InterPro"/>
</dbReference>
<dbReference type="GO" id="GO:0004181">
    <property type="term" value="F:metallocarboxypeptidase activity"/>
    <property type="evidence" value="ECO:0007669"/>
    <property type="project" value="InterPro"/>
</dbReference>
<organism evidence="9 10">
    <name type="scientific">Gemmatimonas aurantiaca (strain DSM 14586 / JCM 11422 / NBRC 100505 / T-27)</name>
    <dbReference type="NCBI Taxonomy" id="379066"/>
    <lineage>
        <taxon>Bacteria</taxon>
        <taxon>Pseudomonadati</taxon>
        <taxon>Gemmatimonadota</taxon>
        <taxon>Gemmatimonadia</taxon>
        <taxon>Gemmatimonadales</taxon>
        <taxon>Gemmatimonadaceae</taxon>
        <taxon>Gemmatimonas</taxon>
    </lineage>
</organism>
<evidence type="ECO:0000256" key="4">
    <source>
        <dbReference type="ARBA" id="ARBA00022801"/>
    </source>
</evidence>
<dbReference type="PANTHER" id="PTHR11705">
    <property type="entry name" value="PROTEASE FAMILY M14 CARBOXYPEPTIDASE A,B"/>
    <property type="match status" value="1"/>
</dbReference>
<comment type="similarity">
    <text evidence="2">Belongs to the peptidase M14 family.</text>
</comment>
<evidence type="ECO:0000256" key="7">
    <source>
        <dbReference type="SAM" id="MobiDB-lite"/>
    </source>
</evidence>
<evidence type="ECO:0000256" key="1">
    <source>
        <dbReference type="ARBA" id="ARBA00001947"/>
    </source>
</evidence>
<evidence type="ECO:0000259" key="8">
    <source>
        <dbReference type="Pfam" id="PF00246"/>
    </source>
</evidence>
<keyword evidence="3" id="KW-0645">Protease</keyword>
<evidence type="ECO:0000313" key="9">
    <source>
        <dbReference type="EMBL" id="BAH39845.1"/>
    </source>
</evidence>
<dbReference type="GO" id="GO:0006508">
    <property type="term" value="P:proteolysis"/>
    <property type="evidence" value="ECO:0007669"/>
    <property type="project" value="UniProtKB-KW"/>
</dbReference>
<feature type="domain" description="Peptidase M14" evidence="8">
    <location>
        <begin position="114"/>
        <end position="323"/>
    </location>
</feature>
<keyword evidence="6" id="KW-0482">Metalloprotease</keyword>
<dbReference type="HOGENOM" id="CLU_011471_0_0_0"/>
<dbReference type="Proteomes" id="UP000002209">
    <property type="component" value="Chromosome"/>
</dbReference>
<sequence>MPDRWRRVIPRVQNSRLPRRGAIRRFAQRPPVAHRNPSVPPRSGVSGRRTCPSLHPLHPSPRMTRLRRVTRLSLALMSVAAPLALPAQQRTSPKQFFGHDIGADYELPNYTKLHQYFAKVAQESDRVVLDTIGLTEEGRPQIMAIVTSPANHRNLARFKDIATKLAKADGIDSAAATALAKEGKVVFWIDGGLHATEVLGAQQLTETLWQLSSRTDDETMRILNDVVILMTHANPDGMELVSDWYMKEPDKLRRTSGTIPRLYEKYAGHDNNRDSYMNALAETRNMSQQLFIEWHPQIMYNHHQTGPTGTVMAAPPYRDPANFWFHPAIITGLDLVGAALNHRFVLEHKPGLTFRAGSNYSTWWNGGLRTTGYYHNQIGILTETIGNPTPMRIALVPERQVRSAGLPVPIEPQEWHFRQSVDYSVSANYAFLDMASRYRETFLFNRWVMGNDQIKAGQKDNWTISPKRVAAMVEKITADRAGSGAPAAQGGPRGGGPANIGSAVANDRYMAELKKPENRDPRAYILSSAQNDFPTATKFIRALQYSGVDVLKANAAFSANGKQFPAGSWVINTAQAFRSHVLDMFEPQDHPNDFRYPGGPPIPPYDNAGWTLAYQMGVQFERVLDAPPSGSFEKVNGITNMPAGTVAKGKAGYFIHPGVNDAATVANRLGKVKVKASRIPTSFKDGDVTWPAGSWFIPAGGAADKVVAQAAKDLGVNFAAANAKPSASQPVTPLRIGLVDRYGGNMPSGWTRLILEKFEYPFATVFPQELDAGNLKAKYDVLVFTDGMFTDRPGFGGGFGGSPDTTLIPAEYRKQLGRVTAEQSVPAIKAFVEAGGRVVAIGSSIGLGKAMGLPIDNYLVDGSGRAYAGEKYYIPGSLLEVKVDTSMTIATGMAPRPSVMFDNSPVMKLGPDAAAKGVRAIATFDTDKPLTSGWAWGQELLKGGTAMAEAQIGKGSIWLFGPEVLFRSQPHGTYKLFLNALDGGFKRPDKAVQ</sequence>
<dbReference type="eggNOG" id="COG2866">
    <property type="taxonomic scope" value="Bacteria"/>
</dbReference>
<dbReference type="CDD" id="cd06240">
    <property type="entry name" value="M14-like"/>
    <property type="match status" value="1"/>
</dbReference>
<feature type="compositionally biased region" description="Low complexity" evidence="7">
    <location>
        <begin position="481"/>
        <end position="490"/>
    </location>
</feature>
<dbReference type="AlphaFoldDB" id="C1ABG8"/>
<feature type="region of interest" description="Disordered" evidence="7">
    <location>
        <begin position="29"/>
        <end position="61"/>
    </location>
</feature>
<keyword evidence="5" id="KW-0862">Zinc</keyword>
<gene>
    <name evidence="9" type="ordered locus">GAU_2803</name>
</gene>
<evidence type="ECO:0000313" key="10">
    <source>
        <dbReference type="Proteomes" id="UP000002209"/>
    </source>
</evidence>
<keyword evidence="4" id="KW-0378">Hydrolase</keyword>
<dbReference type="Gene3D" id="3.40.630.10">
    <property type="entry name" value="Zn peptidases"/>
    <property type="match status" value="1"/>
</dbReference>